<organism evidence="2 3">
    <name type="scientific">Eiseniibacteriota bacterium</name>
    <dbReference type="NCBI Taxonomy" id="2212470"/>
    <lineage>
        <taxon>Bacteria</taxon>
        <taxon>Candidatus Eiseniibacteriota</taxon>
    </lineage>
</organism>
<feature type="chain" id="PRO_5038063674" evidence="1">
    <location>
        <begin position="33"/>
        <end position="317"/>
    </location>
</feature>
<feature type="signal peptide" evidence="1">
    <location>
        <begin position="1"/>
        <end position="32"/>
    </location>
</feature>
<evidence type="ECO:0000256" key="1">
    <source>
        <dbReference type="SAM" id="SignalP"/>
    </source>
</evidence>
<proteinExistence type="predicted"/>
<name>A0A956N991_UNCEI</name>
<dbReference type="AlphaFoldDB" id="A0A956N991"/>
<evidence type="ECO:0000313" key="3">
    <source>
        <dbReference type="Proteomes" id="UP000739538"/>
    </source>
</evidence>
<gene>
    <name evidence="2" type="ORF">KDA27_04545</name>
</gene>
<dbReference type="EMBL" id="JAGQHS010000014">
    <property type="protein sequence ID" value="MCA9755050.1"/>
    <property type="molecule type" value="Genomic_DNA"/>
</dbReference>
<comment type="caution">
    <text evidence="2">The sequence shown here is derived from an EMBL/GenBank/DDBJ whole genome shotgun (WGS) entry which is preliminary data.</text>
</comment>
<protein>
    <submittedName>
        <fullName evidence="2">Uncharacterized protein</fullName>
    </submittedName>
</protein>
<reference evidence="2" key="1">
    <citation type="submission" date="2020-04" db="EMBL/GenBank/DDBJ databases">
        <authorList>
            <person name="Zhang T."/>
        </authorList>
    </citation>
    <scope>NUCLEOTIDE SEQUENCE</scope>
    <source>
        <strain evidence="2">HKST-UBA02</strain>
    </source>
</reference>
<accession>A0A956N991</accession>
<dbReference type="Proteomes" id="UP000739538">
    <property type="component" value="Unassembled WGS sequence"/>
</dbReference>
<reference evidence="2" key="2">
    <citation type="journal article" date="2021" name="Microbiome">
        <title>Successional dynamics and alternative stable states in a saline activated sludge microbial community over 9 years.</title>
        <authorList>
            <person name="Wang Y."/>
            <person name="Ye J."/>
            <person name="Ju F."/>
            <person name="Liu L."/>
            <person name="Boyd J.A."/>
            <person name="Deng Y."/>
            <person name="Parks D.H."/>
            <person name="Jiang X."/>
            <person name="Yin X."/>
            <person name="Woodcroft B.J."/>
            <person name="Tyson G.W."/>
            <person name="Hugenholtz P."/>
            <person name="Polz M.F."/>
            <person name="Zhang T."/>
        </authorList>
    </citation>
    <scope>NUCLEOTIDE SEQUENCE</scope>
    <source>
        <strain evidence="2">HKST-UBA02</strain>
    </source>
</reference>
<sequence>MKLSRGHHAFSSFVAGLSIVAGLLLASGAAVAGPNADGVLIVSYHDVITYSDGDPESVCQLIEEFDPLLDCGGAVTNVLTDPPGRAVLWAVYAAFPLQSSPRLAGVTVGVDYDNSTVFLVPGAWESCGDFVLHDNDWPGPNTGAAITWNAARTEHLVRVLVFAGYEYYGQDTSFDLIPHPNGGGFFADDDVPSNLDEIADYGRLGFNGDPGYLPCPVDDPLGACCLPDCSCVVTTRDECSSQGEWMGPDTACDPNQCPCPEQGACCFDDGTCSLRSEPSCIDAGGTYLGQFTDCDPNPCEVVPVFDSSWGRIKGTYR</sequence>
<keyword evidence="1" id="KW-0732">Signal</keyword>
<evidence type="ECO:0000313" key="2">
    <source>
        <dbReference type="EMBL" id="MCA9755050.1"/>
    </source>
</evidence>